<keyword evidence="5 7" id="KW-0472">Membrane</keyword>
<organism evidence="9">
    <name type="scientific">Candidatus Thiocaldithrix dubininis</name>
    <dbReference type="NCBI Taxonomy" id="3080823"/>
    <lineage>
        <taxon>Bacteria</taxon>
        <taxon>Pseudomonadati</taxon>
        <taxon>Pseudomonadota</taxon>
        <taxon>Gammaproteobacteria</taxon>
        <taxon>Thiotrichales</taxon>
        <taxon>Thiotrichaceae</taxon>
        <taxon>Candidatus Thiocaldithrix</taxon>
    </lineage>
</organism>
<feature type="transmembrane region" description="Helical" evidence="7">
    <location>
        <begin position="20"/>
        <end position="40"/>
    </location>
</feature>
<dbReference type="InterPro" id="IPR016174">
    <property type="entry name" value="Di-haem_cyt_TM"/>
</dbReference>
<proteinExistence type="predicted"/>
<evidence type="ECO:0000256" key="6">
    <source>
        <dbReference type="SAM" id="MobiDB-lite"/>
    </source>
</evidence>
<reference evidence="9" key="1">
    <citation type="journal article" date="2023" name="Int. J. Mol. Sci.">
        <title>Metagenomics Revealed a New Genus 'Candidatus Thiocaldithrix dubininis' gen. nov., sp. nov. and a New Species 'Candidatus Thiothrix putei' sp. nov. in the Family Thiotrichaceae, Some Members of Which Have Traits of Both Na+- and H+-Motive Energetics.</title>
        <authorList>
            <person name="Ravin N.V."/>
            <person name="Muntyan M.S."/>
            <person name="Smolyakov D.D."/>
            <person name="Rudenko T.S."/>
            <person name="Beletsky A.V."/>
            <person name="Mardanov A.V."/>
            <person name="Grabovich M.Y."/>
        </authorList>
    </citation>
    <scope>NUCLEOTIDE SEQUENCE</scope>
    <source>
        <strain evidence="9">GKL-01</strain>
    </source>
</reference>
<accession>A0AA95H8J5</accession>
<dbReference type="GO" id="GO:0022904">
    <property type="term" value="P:respiratory electron transport chain"/>
    <property type="evidence" value="ECO:0007669"/>
    <property type="project" value="InterPro"/>
</dbReference>
<dbReference type="GO" id="GO:0009055">
    <property type="term" value="F:electron transfer activity"/>
    <property type="evidence" value="ECO:0007669"/>
    <property type="project" value="InterPro"/>
</dbReference>
<dbReference type="PANTHER" id="PTHR30485">
    <property type="entry name" value="NI/FE-HYDROGENASE 1 B-TYPE CYTOCHROME SUBUNIT"/>
    <property type="match status" value="1"/>
</dbReference>
<dbReference type="EMBL" id="CP124755">
    <property type="protein sequence ID" value="WGZ91405.1"/>
    <property type="molecule type" value="Genomic_DNA"/>
</dbReference>
<reference evidence="9" key="2">
    <citation type="submission" date="2023-04" db="EMBL/GenBank/DDBJ databases">
        <authorList>
            <person name="Beletskiy A.V."/>
            <person name="Mardanov A.V."/>
            <person name="Ravin N.V."/>
        </authorList>
    </citation>
    <scope>NUCLEOTIDE SEQUENCE</scope>
    <source>
        <strain evidence="9">GKL-01</strain>
    </source>
</reference>
<evidence type="ECO:0000256" key="1">
    <source>
        <dbReference type="ARBA" id="ARBA00004651"/>
    </source>
</evidence>
<feature type="transmembrane region" description="Helical" evidence="7">
    <location>
        <begin position="160"/>
        <end position="177"/>
    </location>
</feature>
<keyword evidence="4 7" id="KW-1133">Transmembrane helix</keyword>
<evidence type="ECO:0000256" key="4">
    <source>
        <dbReference type="ARBA" id="ARBA00022989"/>
    </source>
</evidence>
<comment type="subcellular location">
    <subcellularLocation>
        <location evidence="1">Cell membrane</location>
        <topology evidence="1">Multi-pass membrane protein</topology>
    </subcellularLocation>
</comment>
<evidence type="ECO:0000256" key="7">
    <source>
        <dbReference type="SAM" id="Phobius"/>
    </source>
</evidence>
<gene>
    <name evidence="9" type="ORF">QJT80_02775</name>
</gene>
<evidence type="ECO:0000256" key="3">
    <source>
        <dbReference type="ARBA" id="ARBA00022692"/>
    </source>
</evidence>
<dbReference type="PANTHER" id="PTHR30485:SF2">
    <property type="entry name" value="BLL0597 PROTEIN"/>
    <property type="match status" value="1"/>
</dbReference>
<keyword evidence="2" id="KW-1003">Cell membrane</keyword>
<evidence type="ECO:0000313" key="9">
    <source>
        <dbReference type="EMBL" id="WGZ91405.1"/>
    </source>
</evidence>
<dbReference type="Pfam" id="PF01292">
    <property type="entry name" value="Ni_hydr_CYTB"/>
    <property type="match status" value="1"/>
</dbReference>
<dbReference type="AlphaFoldDB" id="A0AA95H8J5"/>
<dbReference type="Proteomes" id="UP001300672">
    <property type="component" value="Chromosome"/>
</dbReference>
<feature type="compositionally biased region" description="Basic and acidic residues" evidence="6">
    <location>
        <begin position="221"/>
        <end position="230"/>
    </location>
</feature>
<feature type="region of interest" description="Disordered" evidence="6">
    <location>
        <begin position="204"/>
        <end position="230"/>
    </location>
</feature>
<feature type="domain" description="Cytochrome b561 bacterial/Ni-hydrogenase" evidence="8">
    <location>
        <begin position="12"/>
        <end position="190"/>
    </location>
</feature>
<feature type="transmembrane region" description="Helical" evidence="7">
    <location>
        <begin position="52"/>
        <end position="74"/>
    </location>
</feature>
<name>A0AA95H8J5_9GAMM</name>
<dbReference type="InterPro" id="IPR051542">
    <property type="entry name" value="Hydrogenase_cytochrome"/>
</dbReference>
<dbReference type="Gene3D" id="1.20.950.20">
    <property type="entry name" value="Transmembrane di-heme cytochromes, Chain C"/>
    <property type="match status" value="1"/>
</dbReference>
<evidence type="ECO:0000256" key="2">
    <source>
        <dbReference type="ARBA" id="ARBA00022475"/>
    </source>
</evidence>
<dbReference type="KEGG" id="tdu:QJT80_02775"/>
<feature type="transmembrane region" description="Helical" evidence="7">
    <location>
        <begin position="120"/>
        <end position="140"/>
    </location>
</feature>
<keyword evidence="3 7" id="KW-0812">Transmembrane</keyword>
<evidence type="ECO:0000256" key="5">
    <source>
        <dbReference type="ARBA" id="ARBA00023136"/>
    </source>
</evidence>
<dbReference type="SUPFAM" id="SSF81342">
    <property type="entry name" value="Transmembrane di-heme cytochromes"/>
    <property type="match status" value="1"/>
</dbReference>
<dbReference type="GO" id="GO:0005886">
    <property type="term" value="C:plasma membrane"/>
    <property type="evidence" value="ECO:0007669"/>
    <property type="project" value="UniProtKB-SubCell"/>
</dbReference>
<dbReference type="InterPro" id="IPR011577">
    <property type="entry name" value="Cyt_b561_bac/Ni-Hgenase"/>
</dbReference>
<evidence type="ECO:0000259" key="8">
    <source>
        <dbReference type="Pfam" id="PF01292"/>
    </source>
</evidence>
<dbReference type="GO" id="GO:0020037">
    <property type="term" value="F:heme binding"/>
    <property type="evidence" value="ECO:0007669"/>
    <property type="project" value="TreeGrafter"/>
</dbReference>
<sequence length="230" mass="26106">MAATTEIKAIPVWSSWIRVLHALMVLELSMSFISAWVVKYGGAVDLDFWRDWHLISGQLLIVTIAARLIALFLLPGSASWRAFILDDAQHSAFKKMLMFYLSGGRTELPVWFAHNPFWKVLYPLYIGVLLATALTGFFYNSPTTFLGSPLYKVHQVLANLSFWFTILHIVMAIWHDVKGKGSSISAMLNGYRYFHIDRSQVPHKPSPFKGNTPPVYISPDSIKRKSEQNS</sequence>
<protein>
    <submittedName>
        <fullName evidence="9">Cytochrome b/b6 domain-containing protein</fullName>
    </submittedName>
</protein>